<keyword evidence="4 6" id="KW-1133">Transmembrane helix</keyword>
<feature type="transmembrane region" description="Helical" evidence="6">
    <location>
        <begin position="165"/>
        <end position="183"/>
    </location>
</feature>
<evidence type="ECO:0000256" key="6">
    <source>
        <dbReference type="RuleBase" id="RU004379"/>
    </source>
</evidence>
<evidence type="ECO:0000256" key="4">
    <source>
        <dbReference type="ARBA" id="ARBA00022989"/>
    </source>
</evidence>
<feature type="transmembrane region" description="Helical" evidence="6">
    <location>
        <begin position="143"/>
        <end position="159"/>
    </location>
</feature>
<feature type="transmembrane region" description="Helical" evidence="6">
    <location>
        <begin position="21"/>
        <end position="43"/>
    </location>
</feature>
<organism evidence="7 8">
    <name type="scientific">Vagococcus carniphilus</name>
    <dbReference type="NCBI Taxonomy" id="218144"/>
    <lineage>
        <taxon>Bacteria</taxon>
        <taxon>Bacillati</taxon>
        <taxon>Bacillota</taxon>
        <taxon>Bacilli</taxon>
        <taxon>Lactobacillales</taxon>
        <taxon>Enterococcaceae</taxon>
        <taxon>Vagococcus</taxon>
    </lineage>
</organism>
<evidence type="ECO:0000256" key="3">
    <source>
        <dbReference type="ARBA" id="ARBA00022692"/>
    </source>
</evidence>
<dbReference type="EMBL" id="JARQBZ010000002">
    <property type="protein sequence ID" value="MDT2832823.1"/>
    <property type="molecule type" value="Genomic_DNA"/>
</dbReference>
<dbReference type="Pfam" id="PF01027">
    <property type="entry name" value="Bax1-I"/>
    <property type="match status" value="1"/>
</dbReference>
<dbReference type="Proteomes" id="UP001268577">
    <property type="component" value="Unassembled WGS sequence"/>
</dbReference>
<evidence type="ECO:0000256" key="5">
    <source>
        <dbReference type="ARBA" id="ARBA00023136"/>
    </source>
</evidence>
<protein>
    <submittedName>
        <fullName evidence="7">Bax inhibitor-1/YccA family protein</fullName>
    </submittedName>
</protein>
<comment type="subcellular location">
    <subcellularLocation>
        <location evidence="1">Membrane</location>
        <topology evidence="1">Multi-pass membrane protein</topology>
    </subcellularLocation>
</comment>
<dbReference type="PANTHER" id="PTHR23291">
    <property type="entry name" value="BAX INHIBITOR-RELATED"/>
    <property type="match status" value="1"/>
</dbReference>
<gene>
    <name evidence="7" type="ORF">P7H70_02050</name>
</gene>
<dbReference type="CDD" id="cd10432">
    <property type="entry name" value="BI-1-like_bacterial"/>
    <property type="match status" value="1"/>
</dbReference>
<keyword evidence="3 6" id="KW-0812">Transmembrane</keyword>
<evidence type="ECO:0000256" key="2">
    <source>
        <dbReference type="ARBA" id="ARBA00010350"/>
    </source>
</evidence>
<sequence length="229" mass="24966">MMDNNHNVEKATGISKFYSKVYGYLGLGILLSAITSFLVINVFPNEVLGFVYGGRLNFFLMWGVQIGLVVYLGKNAFSNSGKSLLGYIAYTILTGVTISATVFMYDATDVTLAFVTAAGMFIGMSLVGVFIKKDLSAMGHAMYSFLIGALIAIVLNLFVLKSSAVDFAISLAMVVVFAGLTAWDNQKIKLYYQEMGDQAGSNLAIYCAMTLYLDLVNLFLSLLRIFGRD</sequence>
<dbReference type="PANTHER" id="PTHR23291:SF50">
    <property type="entry name" value="PROTEIN LIFEGUARD 4"/>
    <property type="match status" value="1"/>
</dbReference>
<comment type="similarity">
    <text evidence="2 6">Belongs to the BI1 family.</text>
</comment>
<dbReference type="RefSeq" id="WP_311876612.1">
    <property type="nucleotide sequence ID" value="NZ_JARQBZ010000002.1"/>
</dbReference>
<feature type="transmembrane region" description="Helical" evidence="6">
    <location>
        <begin position="111"/>
        <end position="131"/>
    </location>
</feature>
<name>A0AAW8U746_9ENTE</name>
<evidence type="ECO:0000313" key="7">
    <source>
        <dbReference type="EMBL" id="MDT2832823.1"/>
    </source>
</evidence>
<dbReference type="GO" id="GO:0005886">
    <property type="term" value="C:plasma membrane"/>
    <property type="evidence" value="ECO:0007669"/>
    <property type="project" value="TreeGrafter"/>
</dbReference>
<reference evidence="7" key="1">
    <citation type="submission" date="2023-03" db="EMBL/GenBank/DDBJ databases">
        <authorList>
            <person name="Shen W."/>
            <person name="Cai J."/>
        </authorList>
    </citation>
    <scope>NUCLEOTIDE SEQUENCE</scope>
    <source>
        <strain evidence="7">P96-3</strain>
    </source>
</reference>
<feature type="transmembrane region" description="Helical" evidence="6">
    <location>
        <begin position="84"/>
        <end position="105"/>
    </location>
</feature>
<comment type="caution">
    <text evidence="7">The sequence shown here is derived from an EMBL/GenBank/DDBJ whole genome shotgun (WGS) entry which is preliminary data.</text>
</comment>
<evidence type="ECO:0000313" key="8">
    <source>
        <dbReference type="Proteomes" id="UP001268577"/>
    </source>
</evidence>
<keyword evidence="5 6" id="KW-0472">Membrane</keyword>
<feature type="transmembrane region" description="Helical" evidence="6">
    <location>
        <begin position="49"/>
        <end position="72"/>
    </location>
</feature>
<accession>A0AAW8U746</accession>
<proteinExistence type="inferred from homology"/>
<feature type="transmembrane region" description="Helical" evidence="6">
    <location>
        <begin position="203"/>
        <end position="226"/>
    </location>
</feature>
<evidence type="ECO:0000256" key="1">
    <source>
        <dbReference type="ARBA" id="ARBA00004141"/>
    </source>
</evidence>
<dbReference type="AlphaFoldDB" id="A0AAW8U746"/>
<dbReference type="InterPro" id="IPR006214">
    <property type="entry name" value="Bax_inhibitor_1-related"/>
</dbReference>